<dbReference type="Pfam" id="PF13639">
    <property type="entry name" value="zf-RING_2"/>
    <property type="match status" value="1"/>
</dbReference>
<dbReference type="PROSITE" id="PS00518">
    <property type="entry name" value="ZF_RING_1"/>
    <property type="match status" value="1"/>
</dbReference>
<keyword evidence="6" id="KW-1185">Reference proteome</keyword>
<dbReference type="PROSITE" id="PS50089">
    <property type="entry name" value="ZF_RING_2"/>
    <property type="match status" value="1"/>
</dbReference>
<dbReference type="InterPro" id="IPR001841">
    <property type="entry name" value="Znf_RING"/>
</dbReference>
<dbReference type="GO" id="GO:0008270">
    <property type="term" value="F:zinc ion binding"/>
    <property type="evidence" value="ECO:0007669"/>
    <property type="project" value="UniProtKB-KW"/>
</dbReference>
<proteinExistence type="predicted"/>
<dbReference type="Gene3D" id="3.30.40.10">
    <property type="entry name" value="Zinc/RING finger domain, C3HC4 (zinc finger)"/>
    <property type="match status" value="1"/>
</dbReference>
<accession>A0A0F0GN55</accession>
<dbReference type="Proteomes" id="UP000033393">
    <property type="component" value="Unassembled WGS sequence"/>
</dbReference>
<dbReference type="AlphaFoldDB" id="A0A0F0GN55"/>
<dbReference type="RefSeq" id="WP_045315265.1">
    <property type="nucleotide sequence ID" value="NZ_JYJG01000266.1"/>
</dbReference>
<evidence type="ECO:0000256" key="2">
    <source>
        <dbReference type="ARBA" id="ARBA00022771"/>
    </source>
</evidence>
<reference evidence="5 6" key="1">
    <citation type="submission" date="2015-02" db="EMBL/GenBank/DDBJ databases">
        <authorList>
            <person name="Ju K.-S."/>
            <person name="Doroghazi J.R."/>
            <person name="Metcalf W."/>
        </authorList>
    </citation>
    <scope>NUCLEOTIDE SEQUENCE [LARGE SCALE GENOMIC DNA]</scope>
    <source>
        <strain evidence="5 6">NRRL B-16140</strain>
    </source>
</reference>
<organism evidence="5 6">
    <name type="scientific">Lentzea aerocolonigenes</name>
    <name type="common">Lechevalieria aerocolonigenes</name>
    <name type="synonym">Saccharothrix aerocolonigenes</name>
    <dbReference type="NCBI Taxonomy" id="68170"/>
    <lineage>
        <taxon>Bacteria</taxon>
        <taxon>Bacillati</taxon>
        <taxon>Actinomycetota</taxon>
        <taxon>Actinomycetes</taxon>
        <taxon>Pseudonocardiales</taxon>
        <taxon>Pseudonocardiaceae</taxon>
        <taxon>Lentzea</taxon>
    </lineage>
</organism>
<evidence type="ECO:0000259" key="4">
    <source>
        <dbReference type="PROSITE" id="PS50089"/>
    </source>
</evidence>
<name>A0A0F0GN55_LENAE</name>
<dbReference type="SUPFAM" id="SSF57850">
    <property type="entry name" value="RING/U-box"/>
    <property type="match status" value="1"/>
</dbReference>
<comment type="caution">
    <text evidence="5">The sequence shown here is derived from an EMBL/GenBank/DDBJ whole genome shotgun (WGS) entry which is preliminary data.</text>
</comment>
<protein>
    <recommendedName>
        <fullName evidence="4">RING-type domain-containing protein</fullName>
    </recommendedName>
</protein>
<gene>
    <name evidence="5" type="ORF">UK23_31120</name>
</gene>
<evidence type="ECO:0000256" key="3">
    <source>
        <dbReference type="ARBA" id="ARBA00022833"/>
    </source>
</evidence>
<keyword evidence="2" id="KW-0863">Zinc-finger</keyword>
<keyword evidence="1" id="KW-0479">Metal-binding</keyword>
<dbReference type="InterPro" id="IPR013083">
    <property type="entry name" value="Znf_RING/FYVE/PHD"/>
</dbReference>
<evidence type="ECO:0000313" key="6">
    <source>
        <dbReference type="Proteomes" id="UP000033393"/>
    </source>
</evidence>
<evidence type="ECO:0000256" key="1">
    <source>
        <dbReference type="ARBA" id="ARBA00022723"/>
    </source>
</evidence>
<dbReference type="SMART" id="SM00184">
    <property type="entry name" value="RING"/>
    <property type="match status" value="1"/>
</dbReference>
<dbReference type="EMBL" id="JYJG01000266">
    <property type="protein sequence ID" value="KJK44001.1"/>
    <property type="molecule type" value="Genomic_DNA"/>
</dbReference>
<dbReference type="InterPro" id="IPR017907">
    <property type="entry name" value="Znf_RING_CS"/>
</dbReference>
<feature type="domain" description="RING-type" evidence="4">
    <location>
        <begin position="5"/>
        <end position="51"/>
    </location>
</feature>
<keyword evidence="3" id="KW-0862">Zinc</keyword>
<sequence>MLSLCTICQENIRSGEETVLRPCGHEFCTGCLSEHVHRLDPVIALTCPNCRGVPAGAVVREVTVPLAHTDFLGDREDPVALTLMTDARIYNCAVIPELDAPADWAQAAKNLLDTVHARAVAVSREAELLISALGLLRESATDFDGARTWWSSLGMQLRRRRDIAVLTDALSPTARALHDEYLERFVKIGAQLSTLPADISDPGLAADLGKLAEHGEVLTATWSRITAAGPDTRNLSDLADTMTGRFGRASVLLPGITDVVNRTIGFYQDAVRDHETFLGQFAAE</sequence>
<dbReference type="PATRIC" id="fig|68170.10.peg.8077"/>
<evidence type="ECO:0000313" key="5">
    <source>
        <dbReference type="EMBL" id="KJK44001.1"/>
    </source>
</evidence>